<dbReference type="SUPFAM" id="SSF48452">
    <property type="entry name" value="TPR-like"/>
    <property type="match status" value="3"/>
</dbReference>
<protein>
    <recommendedName>
        <fullName evidence="7">Tetratricopeptide repeat protein</fullName>
    </recommendedName>
</protein>
<organism evidence="5 6">
    <name type="scientific">Azospirillum thermophilum</name>
    <dbReference type="NCBI Taxonomy" id="2202148"/>
    <lineage>
        <taxon>Bacteria</taxon>
        <taxon>Pseudomonadati</taxon>
        <taxon>Pseudomonadota</taxon>
        <taxon>Alphaproteobacteria</taxon>
        <taxon>Rhodospirillales</taxon>
        <taxon>Azospirillaceae</taxon>
        <taxon>Azospirillum</taxon>
    </lineage>
</organism>
<evidence type="ECO:0000256" key="2">
    <source>
        <dbReference type="ARBA" id="ARBA00022803"/>
    </source>
</evidence>
<dbReference type="PANTHER" id="PTHR45586:SF1">
    <property type="entry name" value="LIPOPOLYSACCHARIDE ASSEMBLY PROTEIN B"/>
    <property type="match status" value="1"/>
</dbReference>
<dbReference type="InterPro" id="IPR011990">
    <property type="entry name" value="TPR-like_helical_dom_sf"/>
</dbReference>
<geneLocation type="plasmid" evidence="5 6">
    <name>unnamed1</name>
</geneLocation>
<dbReference type="OrthoDB" id="9766710at2"/>
<dbReference type="SMART" id="SM00028">
    <property type="entry name" value="TPR"/>
    <property type="match status" value="8"/>
</dbReference>
<dbReference type="KEGG" id="azz:DEW08_23150"/>
<dbReference type="PANTHER" id="PTHR45586">
    <property type="entry name" value="TPR REPEAT-CONTAINING PROTEIN PA4667"/>
    <property type="match status" value="1"/>
</dbReference>
<accession>A0A2S2CYC6</accession>
<sequence length="549" mass="60083">MPTQAAGTPDDAVSATGSYLAGRFAQHQDDWKAAAVYMSQALQADPQDLSLLRRTFLLKLGEGQYDPALALAGKLLDQDSDPQLAISLLAADHLVKNRLDQAEATTARMPKDGMGRFIAPLMQAWLAAARGQTDRALDALQPLSEASGFTALHDLHAALILDIAGRADQAAARYAKVVEKDAPLRVVHLAGNFLERTGKTAEARALYGTFQSDNPDSLLIEPALKSVGSGKPPGRIIGDARQGMAEALFDLGSALHHEGAEETALLFGRIALYLRPDLGLTQLMIGDIQASRDHHADAIATYGALREDPVLGWPARMRIADSLARLDRNDEAIALLTELSAQRPERTDAVIRLGDLYRVARKHEEAVKAYSTALQRIGTPQERHWPLLYARAMAEDKLNRWAEAEADLKAALALKPDEAILLNYLGYSWIDRGLNLDKAKAMVERAVELRPRDGYIIDSLGWALYRLGDYEGAVVKLERAVELKPGDPTINDHLGDAYWRVGRRNEARFQWTRALRNADEDTQKDQIQAKLDKGLPETKAAAAGEAPAK</sequence>
<dbReference type="PROSITE" id="PS50005">
    <property type="entry name" value="TPR"/>
    <property type="match status" value="1"/>
</dbReference>
<evidence type="ECO:0000313" key="5">
    <source>
        <dbReference type="EMBL" id="AWK89277.1"/>
    </source>
</evidence>
<feature type="region of interest" description="Disordered" evidence="4">
    <location>
        <begin position="520"/>
        <end position="549"/>
    </location>
</feature>
<gene>
    <name evidence="5" type="ORF">DEW08_23150</name>
</gene>
<evidence type="ECO:0008006" key="7">
    <source>
        <dbReference type="Google" id="ProtNLM"/>
    </source>
</evidence>
<dbReference type="EMBL" id="CP029356">
    <property type="protein sequence ID" value="AWK89277.1"/>
    <property type="molecule type" value="Genomic_DNA"/>
</dbReference>
<name>A0A2S2CYC6_9PROT</name>
<proteinExistence type="predicted"/>
<dbReference type="Pfam" id="PF13432">
    <property type="entry name" value="TPR_16"/>
    <property type="match status" value="2"/>
</dbReference>
<dbReference type="Proteomes" id="UP000245629">
    <property type="component" value="Plasmid unnamed1"/>
</dbReference>
<keyword evidence="2 3" id="KW-0802">TPR repeat</keyword>
<dbReference type="AlphaFoldDB" id="A0A2S2CYC6"/>
<dbReference type="InterPro" id="IPR051012">
    <property type="entry name" value="CellSynth/LPSAsmb/PSIAsmb"/>
</dbReference>
<feature type="repeat" description="TPR" evidence="3">
    <location>
        <begin position="454"/>
        <end position="487"/>
    </location>
</feature>
<dbReference type="InterPro" id="IPR019734">
    <property type="entry name" value="TPR_rpt"/>
</dbReference>
<keyword evidence="5" id="KW-0614">Plasmid</keyword>
<evidence type="ECO:0000256" key="3">
    <source>
        <dbReference type="PROSITE-ProRule" id="PRU00339"/>
    </source>
</evidence>
<feature type="compositionally biased region" description="Low complexity" evidence="4">
    <location>
        <begin position="540"/>
        <end position="549"/>
    </location>
</feature>
<evidence type="ECO:0000313" key="6">
    <source>
        <dbReference type="Proteomes" id="UP000245629"/>
    </source>
</evidence>
<evidence type="ECO:0000256" key="1">
    <source>
        <dbReference type="ARBA" id="ARBA00022737"/>
    </source>
</evidence>
<dbReference type="Pfam" id="PF13414">
    <property type="entry name" value="TPR_11"/>
    <property type="match status" value="1"/>
</dbReference>
<keyword evidence="6" id="KW-1185">Reference proteome</keyword>
<reference evidence="6" key="1">
    <citation type="submission" date="2018-05" db="EMBL/GenBank/DDBJ databases">
        <title>Azospirillum thermophila sp. nov., a novel isolated from hot spring.</title>
        <authorList>
            <person name="Zhao Z."/>
        </authorList>
    </citation>
    <scope>NUCLEOTIDE SEQUENCE [LARGE SCALE GENOMIC DNA]</scope>
    <source>
        <strain evidence="6">CFH 70021</strain>
        <plasmid evidence="6">unnamed1</plasmid>
    </source>
</reference>
<keyword evidence="1" id="KW-0677">Repeat</keyword>
<dbReference type="Gene3D" id="1.25.40.10">
    <property type="entry name" value="Tetratricopeptide repeat domain"/>
    <property type="match status" value="4"/>
</dbReference>
<evidence type="ECO:0000256" key="4">
    <source>
        <dbReference type="SAM" id="MobiDB-lite"/>
    </source>
</evidence>